<sequence length="1540" mass="174630">MSDTRKKRYSPSIRMRSDNGENNYHRNSSAQSVAYNKTGRNNNSQNSTSNYHRMNSYDRVRKIVQEEGRTARNLVIYNVPVEQRRSSSGQGYPGRQRKLSQKDNQQRPQAKHRPSSLEDQSSYKQDLTRSPRSDGGTRKSDRRARYWKFLFDNLQRAVDAIYETCEQDESVVECKEVIMMLEQSTNDFKSLIDRMHLMKAYEDATREGDRPAPIAWEVRKMSPGKTAHSQVPSRNSPSPAQRVLEFNEPNKSPGNSWADRVKGIVPPSPLSPSEETLNFSETHESPVLTLPSPPAHQNGLSASEPDTDGSNTIEDDGWETVQRGGKSRSRNSLENLSTVGRPAKVITRTLSDPHSPLIKKNKGHFNTMKKSLSDGNHTVPNKSARHDSEKENEPVKVKNDASKNSSPAVNNTSRSYSGTVKGTNTQSKQAVISNAKTVKDTKTIKERPQSLTDSKVIAKTTRNISSPRGENVRNVSSPRGEISRNLSSPRVDTARNVSSPRGEFKTTPTVASKPPSGSKTEKSRASPQTTLKKSETDLAKIETKEFRSRNISESKDDTEEDISQIEDALASVIDEENDLTDELVKAQEQALENVIQEEESWLKELAKEENTVIDVETETESELGNTMGSSLDNSQQTLDWDAMVALYEEEKASGVNKSWGELVEDDEEEVRTPGHAVHMHEKLSSPSRKRSPTESKKRHEEKQAKAQEQREKLMQEKAERLKELSKKVEEVRALKDDLMNQKKETILRKMQKAEEKREIQLRLKAQKAHEEEAKANEIAFINTLEAQNKRHEIMSKHQVSEARLQDIQEERQRKHEEKLAKEAAVEERRKALEAEKQARLKEMEAKRKQRENRFTAQQLEKEKERSDALRAKEKERDERLAVLNAQHEAHIQELQKKIQQKQDESTARHKEALQQIREKAFEMSVLRHSTEDHNDAPTSTPYEKKKLCTICNALIISEVYLLSHLRGKKHQQALKDNNSGRSMCKEEIEKFNLKHIVDAPSNSTHPKIVSEKERLKSMKKRCKKLRQRMTTRGLEYESSLSGKQQSIESEHKAKLHKVIKDITKYLQNTERGPWSQSRVSALDRALGEISRILDKKIPADQTCLRVLSGLNTLSRILLLVDAANPELPPILPQKSIILTCTVFRQACKGCYDNCHYMMFSNKVGNVLELLSQRLLVMMPNDQNLSSLSSSSSQPASLPYDAVAVSTLQLVSTVLSCLAKHNPSINSSEASMERMSGTGDAFMSRGNDMISYMISVGIVDKLTQYFRSVQGPLHDDKDAAEFLQHGLGLLVAVTKFMSKRNNAIFEKKKQEDPTTLINTFEVTELVGIVSLLYGMLLHSGTPSRSDTPPPELPPATLQITITGLKMLNYMAVLNLDMLQKTLGEEGSSLEFRHIASYSMWYCVHHQCEELLHEVIVCVGYFTVLNPDNQVVIQSGQSPTILQQMCSLPFHYFSDPRLTTILFPTLIACCYNNQSNREILEQELSCVLLSNFIEEKQLENQQSSLSTKKEKEKAKEGDQRMVLGSRFPMEQWTTAQEYFKIS</sequence>
<evidence type="ECO:0000259" key="3">
    <source>
        <dbReference type="Pfam" id="PF12874"/>
    </source>
</evidence>
<dbReference type="SUPFAM" id="SSF57667">
    <property type="entry name" value="beta-beta-alpha zinc fingers"/>
    <property type="match status" value="1"/>
</dbReference>
<feature type="compositionally biased region" description="Polar residues" evidence="2">
    <location>
        <begin position="402"/>
        <end position="436"/>
    </location>
</feature>
<dbReference type="OrthoDB" id="71500at2759"/>
<protein>
    <recommendedName>
        <fullName evidence="7">S phase cyclin A-associated protein in the endoplasmic reticulum</fullName>
    </recommendedName>
</protein>
<feature type="compositionally biased region" description="Polar residues" evidence="2">
    <location>
        <begin position="227"/>
        <end position="239"/>
    </location>
</feature>
<organism evidence="5 6">
    <name type="scientific">Mytilus galloprovincialis</name>
    <name type="common">Mediterranean mussel</name>
    <dbReference type="NCBI Taxonomy" id="29158"/>
    <lineage>
        <taxon>Eukaryota</taxon>
        <taxon>Metazoa</taxon>
        <taxon>Spiralia</taxon>
        <taxon>Lophotrochozoa</taxon>
        <taxon>Mollusca</taxon>
        <taxon>Bivalvia</taxon>
        <taxon>Autobranchia</taxon>
        <taxon>Pteriomorphia</taxon>
        <taxon>Mytilida</taxon>
        <taxon>Mytiloidea</taxon>
        <taxon>Mytilidae</taxon>
        <taxon>Mytilinae</taxon>
        <taxon>Mytilus</taxon>
    </lineage>
</organism>
<reference evidence="5" key="1">
    <citation type="submission" date="2018-11" db="EMBL/GenBank/DDBJ databases">
        <authorList>
            <person name="Alioto T."/>
            <person name="Alioto T."/>
        </authorList>
    </citation>
    <scope>NUCLEOTIDE SEQUENCE</scope>
</reference>
<feature type="region of interest" description="Disordered" evidence="2">
    <location>
        <begin position="842"/>
        <end position="869"/>
    </location>
</feature>
<feature type="region of interest" description="Disordered" evidence="2">
    <location>
        <begin position="663"/>
        <end position="710"/>
    </location>
</feature>
<dbReference type="PANTHER" id="PTHR31434">
    <property type="entry name" value="S PHASE CYCLIN A-ASSOCIATED PROTEIN IN THE ENDOPLASMIC RETICULUM"/>
    <property type="match status" value="1"/>
</dbReference>
<dbReference type="InterPro" id="IPR032446">
    <property type="entry name" value="SCAPER_N"/>
</dbReference>
<feature type="compositionally biased region" description="Basic and acidic residues" evidence="2">
    <location>
        <begin position="437"/>
        <end position="448"/>
    </location>
</feature>
<feature type="compositionally biased region" description="Polar residues" evidence="2">
    <location>
        <begin position="460"/>
        <end position="477"/>
    </location>
</feature>
<feature type="compositionally biased region" description="Basic and acidic residues" evidence="2">
    <location>
        <begin position="384"/>
        <end position="401"/>
    </location>
</feature>
<gene>
    <name evidence="5" type="ORF">MGAL_10B083032</name>
</gene>
<dbReference type="Gene3D" id="3.30.160.60">
    <property type="entry name" value="Classic Zinc Finger"/>
    <property type="match status" value="1"/>
</dbReference>
<evidence type="ECO:0000313" key="5">
    <source>
        <dbReference type="EMBL" id="VDI07467.1"/>
    </source>
</evidence>
<dbReference type="EMBL" id="UYJE01002065">
    <property type="protein sequence ID" value="VDI07467.1"/>
    <property type="molecule type" value="Genomic_DNA"/>
</dbReference>
<feature type="compositionally biased region" description="Basic and acidic residues" evidence="2">
    <location>
        <begin position="691"/>
        <end position="710"/>
    </location>
</feature>
<dbReference type="Pfam" id="PF16501">
    <property type="entry name" value="SCAPER_N"/>
    <property type="match status" value="1"/>
</dbReference>
<keyword evidence="1" id="KW-0175">Coiled coil</keyword>
<comment type="caution">
    <text evidence="5">The sequence shown here is derived from an EMBL/GenBank/DDBJ whole genome shotgun (WGS) entry which is preliminary data.</text>
</comment>
<evidence type="ECO:0008006" key="7">
    <source>
        <dbReference type="Google" id="ProtNLM"/>
    </source>
</evidence>
<evidence type="ECO:0000256" key="1">
    <source>
        <dbReference type="SAM" id="Coils"/>
    </source>
</evidence>
<feature type="domain" description="S phase cyclin A-associated protein in the endoplasmic reticulum N-terminal" evidence="4">
    <location>
        <begin position="136"/>
        <end position="229"/>
    </location>
</feature>
<accession>A0A8B6CQG7</accession>
<proteinExistence type="predicted"/>
<dbReference type="InterPro" id="IPR036236">
    <property type="entry name" value="Znf_C2H2_sf"/>
</dbReference>
<dbReference type="InterPro" id="IPR013087">
    <property type="entry name" value="Znf_C2H2_type"/>
</dbReference>
<name>A0A8B6CQG7_MYTGA</name>
<keyword evidence="6" id="KW-1185">Reference proteome</keyword>
<feature type="compositionally biased region" description="Polar residues" evidence="2">
    <location>
        <begin position="368"/>
        <end position="381"/>
    </location>
</feature>
<dbReference type="Proteomes" id="UP000596742">
    <property type="component" value="Unassembled WGS sequence"/>
</dbReference>
<feature type="region of interest" description="Disordered" evidence="2">
    <location>
        <begin position="82"/>
        <end position="139"/>
    </location>
</feature>
<feature type="coiled-coil region" evidence="1">
    <location>
        <begin position="555"/>
        <end position="611"/>
    </location>
</feature>
<feature type="compositionally biased region" description="Basic and acidic residues" evidence="2">
    <location>
        <begin position="126"/>
        <end position="139"/>
    </location>
</feature>
<dbReference type="PANTHER" id="PTHR31434:SF2">
    <property type="entry name" value="S PHASE CYCLIN A-ASSOCIATED PROTEIN IN THE ENDOPLASMIC RETICULUM"/>
    <property type="match status" value="1"/>
</dbReference>
<feature type="compositionally biased region" description="Polar residues" evidence="2">
    <location>
        <begin position="20"/>
        <end position="53"/>
    </location>
</feature>
<feature type="compositionally biased region" description="Polar residues" evidence="2">
    <location>
        <begin position="484"/>
        <end position="499"/>
    </location>
</feature>
<feature type="region of interest" description="Disordered" evidence="2">
    <location>
        <begin position="222"/>
        <end position="536"/>
    </location>
</feature>
<evidence type="ECO:0000256" key="2">
    <source>
        <dbReference type="SAM" id="MobiDB-lite"/>
    </source>
</evidence>
<dbReference type="Pfam" id="PF12874">
    <property type="entry name" value="zf-met"/>
    <property type="match status" value="1"/>
</dbReference>
<feature type="domain" description="C2H2-type" evidence="3">
    <location>
        <begin position="948"/>
        <end position="970"/>
    </location>
</feature>
<evidence type="ECO:0000313" key="6">
    <source>
        <dbReference type="Proteomes" id="UP000596742"/>
    </source>
</evidence>
<feature type="region of interest" description="Disordered" evidence="2">
    <location>
        <begin position="1"/>
        <end position="56"/>
    </location>
</feature>
<feature type="compositionally biased region" description="Basic and acidic residues" evidence="2">
    <location>
        <begin position="859"/>
        <end position="869"/>
    </location>
</feature>
<evidence type="ECO:0000259" key="4">
    <source>
        <dbReference type="Pfam" id="PF16501"/>
    </source>
</evidence>
<feature type="compositionally biased region" description="Polar residues" evidence="2">
    <location>
        <begin position="506"/>
        <end position="518"/>
    </location>
</feature>